<dbReference type="EMBL" id="JAGKQQ010000001">
    <property type="protein sequence ID" value="MBP3958911.1"/>
    <property type="molecule type" value="Genomic_DNA"/>
</dbReference>
<keyword evidence="1" id="KW-0732">Signal</keyword>
<dbReference type="InterPro" id="IPR019613">
    <property type="entry name" value="DUF4198"/>
</dbReference>
<dbReference type="Pfam" id="PF10670">
    <property type="entry name" value="DUF4198"/>
    <property type="match status" value="1"/>
</dbReference>
<dbReference type="RefSeq" id="WP_210659318.1">
    <property type="nucleotide sequence ID" value="NZ_JAGKQQ010000001.1"/>
</dbReference>
<evidence type="ECO:0000256" key="1">
    <source>
        <dbReference type="SAM" id="SignalP"/>
    </source>
</evidence>
<dbReference type="Proteomes" id="UP000676565">
    <property type="component" value="Unassembled WGS sequence"/>
</dbReference>
<organism evidence="2 3">
    <name type="scientific">Gemmata palustris</name>
    <dbReference type="NCBI Taxonomy" id="2822762"/>
    <lineage>
        <taxon>Bacteria</taxon>
        <taxon>Pseudomonadati</taxon>
        <taxon>Planctomycetota</taxon>
        <taxon>Planctomycetia</taxon>
        <taxon>Gemmatales</taxon>
        <taxon>Gemmataceae</taxon>
        <taxon>Gemmata</taxon>
    </lineage>
</organism>
<protein>
    <submittedName>
        <fullName evidence="2">DUF4198 domain-containing protein</fullName>
    </submittedName>
</protein>
<sequence>MSRMIGAVVVGLFAVAGAHAHFPFIVPDAKGETAKVVFSDNLEPDTAVNIEKIAETKLTLRDATGKDAPVEWKKEDGFYAVNVPGSGDRVLFGVTDYGVLQKGDAKPFKLAYYPKAVIGTAVTKPVGDKVALEVVADGKPGALRFQVLAAGKPLANSEVTVMLPAGGKKAVTTDKDGYTPVYDAAGRYGVYAKHVEAKAGEHAGKKYDEIRSYATLVCDAAK</sequence>
<reference evidence="2 3" key="1">
    <citation type="submission" date="2021-04" db="EMBL/GenBank/DDBJ databases">
        <authorList>
            <person name="Ivanova A."/>
        </authorList>
    </citation>
    <scope>NUCLEOTIDE SEQUENCE [LARGE SCALE GENOMIC DNA]</scope>
    <source>
        <strain evidence="2 3">G18</strain>
    </source>
</reference>
<keyword evidence="3" id="KW-1185">Reference proteome</keyword>
<feature type="signal peptide" evidence="1">
    <location>
        <begin position="1"/>
        <end position="20"/>
    </location>
</feature>
<name>A0ABS5BYW5_9BACT</name>
<proteinExistence type="predicted"/>
<evidence type="ECO:0000313" key="3">
    <source>
        <dbReference type="Proteomes" id="UP000676565"/>
    </source>
</evidence>
<comment type="caution">
    <text evidence="2">The sequence shown here is derived from an EMBL/GenBank/DDBJ whole genome shotgun (WGS) entry which is preliminary data.</text>
</comment>
<feature type="chain" id="PRO_5045678219" evidence="1">
    <location>
        <begin position="21"/>
        <end position="222"/>
    </location>
</feature>
<evidence type="ECO:0000313" key="2">
    <source>
        <dbReference type="EMBL" id="MBP3958911.1"/>
    </source>
</evidence>
<gene>
    <name evidence="2" type="ORF">J8F10_27005</name>
</gene>
<accession>A0ABS5BYW5</accession>